<dbReference type="HOGENOM" id="CLU_435339_0_0_0"/>
<proteinExistence type="predicted"/>
<feature type="transmembrane region" description="Helical" evidence="3">
    <location>
        <begin position="272"/>
        <end position="294"/>
    </location>
</feature>
<reference evidence="6" key="2">
    <citation type="submission" date="2012-01" db="EMBL/GenBank/DDBJ databases">
        <title>Complete sequence of chromosome of Marinitoga piezophila KA3.</title>
        <authorList>
            <person name="Lucas S."/>
            <person name="Han J."/>
            <person name="Lapidus A."/>
            <person name="Cheng J.-F."/>
            <person name="Goodwin L."/>
            <person name="Pitluck S."/>
            <person name="Peters L."/>
            <person name="Mikhailova N."/>
            <person name="Teshima H."/>
            <person name="Detter J.C."/>
            <person name="Han C."/>
            <person name="Tapia R."/>
            <person name="Land M."/>
            <person name="Hauser L."/>
            <person name="Kyrpides N."/>
            <person name="Ivanova N."/>
            <person name="Pagani I."/>
            <person name="Jebbar M."/>
            <person name="Vannier P."/>
            <person name="Oger P."/>
            <person name="Cario A."/>
            <person name="Bartlett D."/>
            <person name="Noll K.M."/>
            <person name="Woyke T."/>
        </authorList>
    </citation>
    <scope>NUCLEOTIDE SEQUENCE [LARGE SCALE GENOMIC DNA]</scope>
    <source>
        <strain evidence="6">DSM 14283 / JCM 11233 / KA3</strain>
    </source>
</reference>
<sequence length="628" mass="72746">MSRISMKVLLNTFSMIIIIIAVFATIFYLKYDLESKVYTPLSESIMNEISQTGDFISMYFENEMLKLKTASSQITISSTNTIETLKGLKDTLKEFPEFEEFFVANSEGESISSSNIFTNISRYRYFRDIFNTDKKNSLSDLYISKISGNVAIILATSVEKNGKKYLFGGALNLKDLFSKIQKYKFKDYGEIFFIDKLGNYFSIKNEGDIDSGTFAKNFRDNIIRDLKNEEGYMEVKKNKENYYLFLSKISFLDWNIGYYVKKDMISPKFTKYYIYGGIFTLLLILFEILANHIVLKKRFNKSIDVLKSELKKLNELNFNSTNITVKEPMFIDFTDNLQLTIVNLKENFESFSRKVNALEKFLAQNRLLINEELKRIGEEEETVEKLSKTFEAISKSISDSQKISESYKSKLNNYDDELEELRHILLKSKSKISYFSDLSKKLIDISEKVSDLSYRTEILSLNAALEASKEKSSLTFAVIAADMRDMSYTLKEFNNKTVSHVNHINENLSDYKENLNELFDNIDNNISELRKISGNFEEIETSIKEHNLSAAQIKNVLNLLKVVIGKNKNIMNDIVSNFEMIERNFKELKKAFVTKKATKNLEEIFQKLEEIEKKENIGSESNDENQSV</sequence>
<dbReference type="KEGG" id="mpz:Marpi_1492"/>
<reference evidence="5 6" key="1">
    <citation type="journal article" date="2012" name="J. Bacteriol.">
        <title>Complete Genome Sequence of the Thermophilic, Piezophilic, Heterotrophic Bacterium Marinitoga piezophila KA3.</title>
        <authorList>
            <person name="Lucas S."/>
            <person name="Han J."/>
            <person name="Lapidus A."/>
            <person name="Cheng J.F."/>
            <person name="Goodwin L.A."/>
            <person name="Pitluck S."/>
            <person name="Peters L."/>
            <person name="Mikhailova N."/>
            <person name="Teshima H."/>
            <person name="Detter J.C."/>
            <person name="Han C."/>
            <person name="Tapia R."/>
            <person name="Land M."/>
            <person name="Hauser L."/>
            <person name="Kyrpides N.C."/>
            <person name="Ivanova N."/>
            <person name="Pagani I."/>
            <person name="Vannier P."/>
            <person name="Oger P."/>
            <person name="Bartlett D.H."/>
            <person name="Noll K.M."/>
            <person name="Woyke T."/>
            <person name="Jebbar M."/>
        </authorList>
    </citation>
    <scope>NUCLEOTIDE SEQUENCE [LARGE SCALE GENOMIC DNA]</scope>
    <source>
        <strain evidence="6">DSM 14283 / JCM 11233 / KA3</strain>
    </source>
</reference>
<dbReference type="PROSITE" id="PS50111">
    <property type="entry name" value="CHEMOTAXIS_TRANSDUC_2"/>
    <property type="match status" value="1"/>
</dbReference>
<keyword evidence="3" id="KW-0812">Transmembrane</keyword>
<keyword evidence="3" id="KW-0472">Membrane</keyword>
<dbReference type="AlphaFoldDB" id="H2J472"/>
<evidence type="ECO:0000313" key="5">
    <source>
        <dbReference type="EMBL" id="AEX85887.1"/>
    </source>
</evidence>
<gene>
    <name evidence="5" type="ordered locus">Marpi_1492</name>
</gene>
<protein>
    <submittedName>
        <fullName evidence="5">Methyl-accepting chemotaxis protein</fullName>
    </submittedName>
</protein>
<keyword evidence="2" id="KW-0175">Coiled coil</keyword>
<dbReference type="GO" id="GO:0016020">
    <property type="term" value="C:membrane"/>
    <property type="evidence" value="ECO:0007669"/>
    <property type="project" value="InterPro"/>
</dbReference>
<keyword evidence="6" id="KW-1185">Reference proteome</keyword>
<dbReference type="InterPro" id="IPR004089">
    <property type="entry name" value="MCPsignal_dom"/>
</dbReference>
<name>H2J472_MARPK</name>
<dbReference type="RefSeq" id="WP_014296958.1">
    <property type="nucleotide sequence ID" value="NC_016751.1"/>
</dbReference>
<feature type="coiled-coil region" evidence="2">
    <location>
        <begin position="369"/>
        <end position="431"/>
    </location>
</feature>
<dbReference type="GO" id="GO:0007165">
    <property type="term" value="P:signal transduction"/>
    <property type="evidence" value="ECO:0007669"/>
    <property type="project" value="UniProtKB-KW"/>
</dbReference>
<dbReference type="SUPFAM" id="SSF103190">
    <property type="entry name" value="Sensory domain-like"/>
    <property type="match status" value="1"/>
</dbReference>
<evidence type="ECO:0000256" key="3">
    <source>
        <dbReference type="SAM" id="Phobius"/>
    </source>
</evidence>
<dbReference type="Gene3D" id="3.30.450.20">
    <property type="entry name" value="PAS domain"/>
    <property type="match status" value="1"/>
</dbReference>
<dbReference type="STRING" id="443254.Marpi_1492"/>
<keyword evidence="3" id="KW-1133">Transmembrane helix</keyword>
<dbReference type="InterPro" id="IPR029151">
    <property type="entry name" value="Sensor-like_sf"/>
</dbReference>
<organism evidence="5 6">
    <name type="scientific">Marinitoga piezophila (strain DSM 14283 / JCM 11233 / KA3)</name>
    <dbReference type="NCBI Taxonomy" id="443254"/>
    <lineage>
        <taxon>Bacteria</taxon>
        <taxon>Thermotogati</taxon>
        <taxon>Thermotogota</taxon>
        <taxon>Thermotogae</taxon>
        <taxon>Petrotogales</taxon>
        <taxon>Petrotogaceae</taxon>
        <taxon>Marinitoga</taxon>
    </lineage>
</organism>
<feature type="coiled-coil region" evidence="2">
    <location>
        <begin position="501"/>
        <end position="532"/>
    </location>
</feature>
<evidence type="ECO:0000256" key="1">
    <source>
        <dbReference type="PROSITE-ProRule" id="PRU00284"/>
    </source>
</evidence>
<evidence type="ECO:0000313" key="6">
    <source>
        <dbReference type="Proteomes" id="UP000007161"/>
    </source>
</evidence>
<dbReference type="SUPFAM" id="SSF58104">
    <property type="entry name" value="Methyl-accepting chemotaxis protein (MCP) signaling domain"/>
    <property type="match status" value="1"/>
</dbReference>
<evidence type="ECO:0000256" key="2">
    <source>
        <dbReference type="SAM" id="Coils"/>
    </source>
</evidence>
<dbReference type="eggNOG" id="COG0840">
    <property type="taxonomic scope" value="Bacteria"/>
</dbReference>
<feature type="transmembrane region" description="Helical" evidence="3">
    <location>
        <begin position="12"/>
        <end position="29"/>
    </location>
</feature>
<keyword evidence="1" id="KW-0807">Transducer</keyword>
<dbReference type="Proteomes" id="UP000007161">
    <property type="component" value="Chromosome"/>
</dbReference>
<dbReference type="EMBL" id="CP003257">
    <property type="protein sequence ID" value="AEX85887.1"/>
    <property type="molecule type" value="Genomic_DNA"/>
</dbReference>
<feature type="domain" description="Methyl-accepting transducer" evidence="4">
    <location>
        <begin position="340"/>
        <end position="582"/>
    </location>
</feature>
<dbReference type="Gene3D" id="1.10.287.950">
    <property type="entry name" value="Methyl-accepting chemotaxis protein"/>
    <property type="match status" value="1"/>
</dbReference>
<evidence type="ECO:0000259" key="4">
    <source>
        <dbReference type="PROSITE" id="PS50111"/>
    </source>
</evidence>
<accession>H2J472</accession>